<evidence type="ECO:0000259" key="5">
    <source>
        <dbReference type="Pfam" id="PF00370"/>
    </source>
</evidence>
<dbReference type="GO" id="GO:0016301">
    <property type="term" value="F:kinase activity"/>
    <property type="evidence" value="ECO:0007669"/>
    <property type="project" value="UniProtKB-KW"/>
</dbReference>
<comment type="similarity">
    <text evidence="1">Belongs to the FGGY kinase family.</text>
</comment>
<evidence type="ECO:0000256" key="4">
    <source>
        <dbReference type="ARBA" id="ARBA00022777"/>
    </source>
</evidence>
<keyword evidence="2" id="KW-0859">Xylose metabolism</keyword>
<dbReference type="Pfam" id="PF02782">
    <property type="entry name" value="FGGY_C"/>
    <property type="match status" value="1"/>
</dbReference>
<dbReference type="PANTHER" id="PTHR43095">
    <property type="entry name" value="SUGAR KINASE"/>
    <property type="match status" value="1"/>
</dbReference>
<evidence type="ECO:0000313" key="7">
    <source>
        <dbReference type="EMBL" id="MBU2667926.1"/>
    </source>
</evidence>
<proteinExistence type="inferred from homology"/>
<keyword evidence="8" id="KW-1185">Reference proteome</keyword>
<gene>
    <name evidence="7" type="ORF">KOI35_30885</name>
</gene>
<reference evidence="7 8" key="1">
    <citation type="submission" date="2021-06" db="EMBL/GenBank/DDBJ databases">
        <title>Actinoplanes lichenicola sp. nov., and Actinoplanes ovalisporus sp. nov., isolated from lichen in Thailand.</title>
        <authorList>
            <person name="Saeng-In P."/>
            <person name="Kanchanasin P."/>
            <person name="Yuki M."/>
            <person name="Kudo T."/>
            <person name="Ohkuma M."/>
            <person name="Phongsopitanun W."/>
            <person name="Tanasupawat S."/>
        </authorList>
    </citation>
    <scope>NUCLEOTIDE SEQUENCE [LARGE SCALE GENOMIC DNA]</scope>
    <source>
        <strain evidence="7 8">NBRC 110975</strain>
    </source>
</reference>
<keyword evidence="3" id="KW-0808">Transferase</keyword>
<dbReference type="Proteomes" id="UP001519654">
    <property type="component" value="Unassembled WGS sequence"/>
</dbReference>
<dbReference type="PANTHER" id="PTHR43095:SF5">
    <property type="entry name" value="XYLULOSE KINASE"/>
    <property type="match status" value="1"/>
</dbReference>
<dbReference type="InterPro" id="IPR018484">
    <property type="entry name" value="FGGY_N"/>
</dbReference>
<feature type="domain" description="Carbohydrate kinase FGGY N-terminal" evidence="5">
    <location>
        <begin position="5"/>
        <end position="243"/>
    </location>
</feature>
<dbReference type="InterPro" id="IPR050406">
    <property type="entry name" value="FGGY_Carb_Kinase"/>
</dbReference>
<keyword evidence="2" id="KW-0119">Carbohydrate metabolism</keyword>
<keyword evidence="4 7" id="KW-0418">Kinase</keyword>
<evidence type="ECO:0000256" key="3">
    <source>
        <dbReference type="ARBA" id="ARBA00022679"/>
    </source>
</evidence>
<accession>A0ABS5YXY0</accession>
<dbReference type="InterPro" id="IPR000577">
    <property type="entry name" value="Carb_kinase_FGGY"/>
</dbReference>
<sequence>MVTLVAGIDSSTQSCKVEVRELHTGRLVRSGRAAHPAVKIVDPEHWWQAMLLAVERAGGLNDVAALSVAGQQHTPVFLDADGAVVRDSPLWNDTGSHPQVRALNAELGFGEWVRRTGLPITLSDTVVKLRWLRDTDPESVRRTAAVAVVHDWLTWRLLGFGPGRADFSRLVTDRSEASGTGYWSGETGDYCTDLVEHAFGKTVILPRLLGPLDRAGVTAAGLPGIPAGIVIAAGSGDNAAAALALQLRVGDAVMSLGTSGVVYSRSAQPVHDYSGVICSYADATGDHLPLGATLNAARDLDAGIALLGCTYDELSALALQATPGAEGLTLLPYFEGERTPDIPDAKASLHGATLANFTRPNFARAVIEGMLASQVVMIEAIRACAVPVNRLLLIGGAARSPAVQQVLTEIIDVPLLLPEPGEYVTIGAAVQAGGALRGDFPDWQPVVREVPAAPTAHQIMSQHRAARRALSYDTGLEAPAPAPRARTHQLF</sequence>
<evidence type="ECO:0000313" key="8">
    <source>
        <dbReference type="Proteomes" id="UP001519654"/>
    </source>
</evidence>
<dbReference type="SUPFAM" id="SSF53067">
    <property type="entry name" value="Actin-like ATPase domain"/>
    <property type="match status" value="2"/>
</dbReference>
<dbReference type="Pfam" id="PF00370">
    <property type="entry name" value="FGGY_N"/>
    <property type="match status" value="1"/>
</dbReference>
<dbReference type="PIRSF" id="PIRSF000538">
    <property type="entry name" value="GlpK"/>
    <property type="match status" value="1"/>
</dbReference>
<comment type="caution">
    <text evidence="7">The sequence shown here is derived from an EMBL/GenBank/DDBJ whole genome shotgun (WGS) entry which is preliminary data.</text>
</comment>
<dbReference type="EMBL" id="JAHKKG010000010">
    <property type="protein sequence ID" value="MBU2667926.1"/>
    <property type="molecule type" value="Genomic_DNA"/>
</dbReference>
<dbReference type="InterPro" id="IPR018485">
    <property type="entry name" value="FGGY_C"/>
</dbReference>
<protein>
    <submittedName>
        <fullName evidence="7">Xylulose kinase</fullName>
    </submittedName>
</protein>
<dbReference type="Gene3D" id="3.30.420.40">
    <property type="match status" value="2"/>
</dbReference>
<name>A0ABS5YXY0_9ACTN</name>
<organism evidence="7 8">
    <name type="scientific">Paractinoplanes bogorensis</name>
    <dbReference type="NCBI Taxonomy" id="1610840"/>
    <lineage>
        <taxon>Bacteria</taxon>
        <taxon>Bacillati</taxon>
        <taxon>Actinomycetota</taxon>
        <taxon>Actinomycetes</taxon>
        <taxon>Micromonosporales</taxon>
        <taxon>Micromonosporaceae</taxon>
        <taxon>Paractinoplanes</taxon>
    </lineage>
</organism>
<evidence type="ECO:0000256" key="2">
    <source>
        <dbReference type="ARBA" id="ARBA00022629"/>
    </source>
</evidence>
<evidence type="ECO:0000259" key="6">
    <source>
        <dbReference type="Pfam" id="PF02782"/>
    </source>
</evidence>
<dbReference type="PRINTS" id="PR00301">
    <property type="entry name" value="HEATSHOCK70"/>
</dbReference>
<dbReference type="InterPro" id="IPR043129">
    <property type="entry name" value="ATPase_NBD"/>
</dbReference>
<feature type="domain" description="Carbohydrate kinase FGGY C-terminal" evidence="6">
    <location>
        <begin position="252"/>
        <end position="433"/>
    </location>
</feature>
<evidence type="ECO:0000256" key="1">
    <source>
        <dbReference type="ARBA" id="ARBA00009156"/>
    </source>
</evidence>